<evidence type="ECO:0000256" key="3">
    <source>
        <dbReference type="SAM" id="MobiDB-lite"/>
    </source>
</evidence>
<dbReference type="InterPro" id="IPR001647">
    <property type="entry name" value="HTH_TetR"/>
</dbReference>
<evidence type="ECO:0000259" key="4">
    <source>
        <dbReference type="PROSITE" id="PS50977"/>
    </source>
</evidence>
<dbReference type="Gene3D" id="1.10.357.10">
    <property type="entry name" value="Tetracycline Repressor, domain 2"/>
    <property type="match status" value="1"/>
</dbReference>
<feature type="compositionally biased region" description="Low complexity" evidence="3">
    <location>
        <begin position="1"/>
        <end position="11"/>
    </location>
</feature>
<reference evidence="5 6" key="1">
    <citation type="submission" date="2017-04" db="EMBL/GenBank/DDBJ databases">
        <authorList>
            <person name="Afonso C.L."/>
            <person name="Miller P.J."/>
            <person name="Scott M.A."/>
            <person name="Spackman E."/>
            <person name="Goraichik I."/>
            <person name="Dimitrov K.M."/>
            <person name="Suarez D.L."/>
            <person name="Swayne D.E."/>
        </authorList>
    </citation>
    <scope>NUCLEOTIDE SEQUENCE [LARGE SCALE GENOMIC DNA]</scope>
    <source>
        <strain evidence="5 6">B5P</strain>
    </source>
</reference>
<keyword evidence="1 2" id="KW-0238">DNA-binding</keyword>
<organism evidence="5 6">
    <name type="scientific">Mesorhizobium australicum</name>
    <dbReference type="NCBI Taxonomy" id="536018"/>
    <lineage>
        <taxon>Bacteria</taxon>
        <taxon>Pseudomonadati</taxon>
        <taxon>Pseudomonadota</taxon>
        <taxon>Alphaproteobacteria</taxon>
        <taxon>Hyphomicrobiales</taxon>
        <taxon>Phyllobacteriaceae</taxon>
        <taxon>Mesorhizobium</taxon>
    </lineage>
</organism>
<feature type="region of interest" description="Disordered" evidence="3">
    <location>
        <begin position="1"/>
        <end position="25"/>
    </location>
</feature>
<evidence type="ECO:0000256" key="1">
    <source>
        <dbReference type="ARBA" id="ARBA00023125"/>
    </source>
</evidence>
<dbReference type="Proteomes" id="UP000193083">
    <property type="component" value="Unassembled WGS sequence"/>
</dbReference>
<evidence type="ECO:0000313" key="5">
    <source>
        <dbReference type="EMBL" id="SMH51852.1"/>
    </source>
</evidence>
<dbReference type="InterPro" id="IPR050624">
    <property type="entry name" value="HTH-type_Tx_Regulator"/>
</dbReference>
<keyword evidence="6" id="KW-1185">Reference proteome</keyword>
<accession>A0A1X7PLF0</accession>
<dbReference type="Pfam" id="PF00440">
    <property type="entry name" value="TetR_N"/>
    <property type="match status" value="1"/>
</dbReference>
<dbReference type="AlphaFoldDB" id="A0A1X7PLF0"/>
<dbReference type="PROSITE" id="PS50977">
    <property type="entry name" value="HTH_TETR_2"/>
    <property type="match status" value="1"/>
</dbReference>
<dbReference type="PRINTS" id="PR00455">
    <property type="entry name" value="HTHTETR"/>
</dbReference>
<dbReference type="RefSeq" id="WP_085466225.1">
    <property type="nucleotide sequence ID" value="NZ_FXBL01000004.1"/>
</dbReference>
<evidence type="ECO:0000313" key="6">
    <source>
        <dbReference type="Proteomes" id="UP000193083"/>
    </source>
</evidence>
<feature type="compositionally biased region" description="Basic and acidic residues" evidence="3">
    <location>
        <begin position="16"/>
        <end position="25"/>
    </location>
</feature>
<proteinExistence type="predicted"/>
<gene>
    <name evidence="5" type="ORF">SAMN02982922_4546</name>
</gene>
<protein>
    <submittedName>
        <fullName evidence="5">Transcriptional regulator, TetR family</fullName>
    </submittedName>
</protein>
<dbReference type="GO" id="GO:0003677">
    <property type="term" value="F:DNA binding"/>
    <property type="evidence" value="ECO:0007669"/>
    <property type="project" value="UniProtKB-UniRule"/>
</dbReference>
<dbReference type="EMBL" id="FXBL01000004">
    <property type="protein sequence ID" value="SMH51852.1"/>
    <property type="molecule type" value="Genomic_DNA"/>
</dbReference>
<dbReference type="InterPro" id="IPR009057">
    <property type="entry name" value="Homeodomain-like_sf"/>
</dbReference>
<dbReference type="SUPFAM" id="SSF46689">
    <property type="entry name" value="Homeodomain-like"/>
    <property type="match status" value="1"/>
</dbReference>
<name>A0A1X7PLF0_9HYPH</name>
<evidence type="ECO:0000256" key="2">
    <source>
        <dbReference type="PROSITE-ProRule" id="PRU00335"/>
    </source>
</evidence>
<dbReference type="PANTHER" id="PTHR43479">
    <property type="entry name" value="ACREF/ENVCD OPERON REPRESSOR-RELATED"/>
    <property type="match status" value="1"/>
</dbReference>
<feature type="domain" description="HTH tetR-type" evidence="4">
    <location>
        <begin position="30"/>
        <end position="90"/>
    </location>
</feature>
<dbReference type="OrthoDB" id="9811084at2"/>
<feature type="DNA-binding region" description="H-T-H motif" evidence="2">
    <location>
        <begin position="53"/>
        <end position="72"/>
    </location>
</feature>
<dbReference type="PANTHER" id="PTHR43479:SF11">
    <property type="entry name" value="ACREF_ENVCD OPERON REPRESSOR-RELATED"/>
    <property type="match status" value="1"/>
</dbReference>
<sequence length="219" mass="24930">MATNPTNATAAPPLPREVRKPRLSRAEKAEATRARLFEAAIEIVGELGYAGASVALITARANVAQGTFYNYFESRQDLLDQLLPSISERLHELIRQRVMEAPDDPIEREKARLAGFFEFLEKEPHLFKILSEGSVQAPRGFRAHLETQSASYRRALEYERRRGNLLIDDPLEIDILMQMLISTREYLSGRFCYEDGDFVRPAPSVVDTYVKLLRGKVFK</sequence>